<reference evidence="2 3" key="1">
    <citation type="submission" date="2019-10" db="EMBL/GenBank/DDBJ databases">
        <title>Vibrio sp. nov. isolated from a shrimp pond.</title>
        <authorList>
            <person name="Gomez-Gil B."/>
            <person name="Enciso-Ibarra J."/>
            <person name="Enciso-Ibarra K."/>
            <person name="Bolan-Mejia C."/>
        </authorList>
    </citation>
    <scope>NUCLEOTIDE SEQUENCE [LARGE SCALE GENOMIC DNA]</scope>
    <source>
        <strain evidence="2 3">CAIM 722</strain>
    </source>
</reference>
<comment type="caution">
    <text evidence="2">The sequence shown here is derived from an EMBL/GenBank/DDBJ whole genome shotgun (WGS) entry which is preliminary data.</text>
</comment>
<keyword evidence="3" id="KW-1185">Reference proteome</keyword>
<evidence type="ECO:0000313" key="2">
    <source>
        <dbReference type="EMBL" id="MZI95364.1"/>
    </source>
</evidence>
<proteinExistence type="predicted"/>
<dbReference type="RefSeq" id="WP_161157845.1">
    <property type="nucleotide sequence ID" value="NZ_WEKT01000053.1"/>
</dbReference>
<gene>
    <name evidence="2" type="ORF">F9817_19500</name>
</gene>
<protein>
    <submittedName>
        <fullName evidence="2">MbtH family NRPS accessory protein</fullName>
    </submittedName>
</protein>
<dbReference type="PANTHER" id="PTHR38444:SF1">
    <property type="entry name" value="ENTEROBACTIN BIOSYNTHESIS PROTEIN YBDZ"/>
    <property type="match status" value="1"/>
</dbReference>
<dbReference type="GO" id="GO:0019290">
    <property type="term" value="P:siderophore biosynthetic process"/>
    <property type="evidence" value="ECO:0007669"/>
    <property type="project" value="TreeGrafter"/>
</dbReference>
<dbReference type="EMBL" id="WEKT01000053">
    <property type="protein sequence ID" value="MZI95364.1"/>
    <property type="molecule type" value="Genomic_DNA"/>
</dbReference>
<feature type="domain" description="MbtH-like" evidence="1">
    <location>
        <begin position="7"/>
        <end position="57"/>
    </location>
</feature>
<dbReference type="InterPro" id="IPR038020">
    <property type="entry name" value="MbtH-like_sf"/>
</dbReference>
<name>A0A7X4RWM6_9VIBR</name>
<organism evidence="2 3">
    <name type="scientific">Vibrio eleionomae</name>
    <dbReference type="NCBI Taxonomy" id="2653505"/>
    <lineage>
        <taxon>Bacteria</taxon>
        <taxon>Pseudomonadati</taxon>
        <taxon>Pseudomonadota</taxon>
        <taxon>Gammaproteobacteria</taxon>
        <taxon>Vibrionales</taxon>
        <taxon>Vibrionaceae</taxon>
        <taxon>Vibrio</taxon>
    </lineage>
</organism>
<dbReference type="GO" id="GO:0005829">
    <property type="term" value="C:cytosol"/>
    <property type="evidence" value="ECO:0007669"/>
    <property type="project" value="TreeGrafter"/>
</dbReference>
<dbReference type="InterPro" id="IPR005153">
    <property type="entry name" value="MbtH-like_dom"/>
</dbReference>
<dbReference type="Proteomes" id="UP000462621">
    <property type="component" value="Unassembled WGS sequence"/>
</dbReference>
<dbReference type="Gene3D" id="3.90.820.10">
    <property type="entry name" value="Structural Genomics, Unknown Function 30-nov-00 1gh9 Mol_id"/>
    <property type="match status" value="1"/>
</dbReference>
<dbReference type="Pfam" id="PF03621">
    <property type="entry name" value="MbtH"/>
    <property type="match status" value="1"/>
</dbReference>
<dbReference type="InterPro" id="IPR037407">
    <property type="entry name" value="MLP_fam"/>
</dbReference>
<dbReference type="SMART" id="SM00923">
    <property type="entry name" value="MbtH"/>
    <property type="match status" value="1"/>
</dbReference>
<sequence length="64" mass="7608">MKDQYINPFDDEKHQFLVLINTQHQYSLWPNFAPVPPGWTAVYGPEIKAQCTQYIDQHWSDIRS</sequence>
<dbReference type="PANTHER" id="PTHR38444">
    <property type="entry name" value="ENTEROBACTIN BIOSYNTHESIS PROTEIN YBDZ"/>
    <property type="match status" value="1"/>
</dbReference>
<evidence type="ECO:0000259" key="1">
    <source>
        <dbReference type="SMART" id="SM00923"/>
    </source>
</evidence>
<evidence type="ECO:0000313" key="3">
    <source>
        <dbReference type="Proteomes" id="UP000462621"/>
    </source>
</evidence>
<accession>A0A7X4RWM6</accession>
<dbReference type="SUPFAM" id="SSF160582">
    <property type="entry name" value="MbtH-like"/>
    <property type="match status" value="1"/>
</dbReference>
<dbReference type="AlphaFoldDB" id="A0A7X4RWM6"/>